<proteinExistence type="predicted"/>
<keyword evidence="2" id="KW-1185">Reference proteome</keyword>
<evidence type="ECO:0000313" key="1">
    <source>
        <dbReference type="EMBL" id="GIP53660.1"/>
    </source>
</evidence>
<organism evidence="1 2">
    <name type="scientific">Paenibacillus vini</name>
    <dbReference type="NCBI Taxonomy" id="1476024"/>
    <lineage>
        <taxon>Bacteria</taxon>
        <taxon>Bacillati</taxon>
        <taxon>Bacillota</taxon>
        <taxon>Bacilli</taxon>
        <taxon>Bacillales</taxon>
        <taxon>Paenibacillaceae</taxon>
        <taxon>Paenibacillus</taxon>
    </lineage>
</organism>
<dbReference type="Proteomes" id="UP000679992">
    <property type="component" value="Unassembled WGS sequence"/>
</dbReference>
<reference evidence="1 2" key="1">
    <citation type="submission" date="2021-03" db="EMBL/GenBank/DDBJ databases">
        <title>Antimicrobial resistance genes in bacteria isolated from Japanese honey, and their potential for conferring macrolide and lincosamide resistance in the American foulbrood pathogen Paenibacillus larvae.</title>
        <authorList>
            <person name="Okamoto M."/>
            <person name="Kumagai M."/>
            <person name="Kanamori H."/>
            <person name="Takamatsu D."/>
        </authorList>
    </citation>
    <scope>NUCLEOTIDE SEQUENCE [LARGE SCALE GENOMIC DNA]</scope>
    <source>
        <strain evidence="1 2">J42TS3</strain>
    </source>
</reference>
<dbReference type="EMBL" id="BOSL01000007">
    <property type="protein sequence ID" value="GIP53660.1"/>
    <property type="molecule type" value="Genomic_DNA"/>
</dbReference>
<accession>A0ABQ4MCG1</accession>
<protein>
    <submittedName>
        <fullName evidence="1">Uncharacterized protein</fullName>
    </submittedName>
</protein>
<sequence>MSRIIFWDYGHEGSAEVAAAAAIGMSLTHPGRILLLNEVKAGTNVEAGFSLSDQYQGRGALPLTEYGIDALLRLSANQRLSAANFSDYTQPVIKGKLDLVSGSREECLENSHESGEKLGRVYAAAEQAYDFIFTGSRFSSGAVAVAGPHNLPKGRLLSVAVLRQNRLELERFFGDMVSETNGANVTDAIVIQHYDHRSQWSAGNIRRRFGCKLPLYVIPHSTEFMDAWNNMNILRFIRLHRLLPRRRPAKEGFMSGLANLCDGLYRLAAGRDVYSRGGEKGA</sequence>
<name>A0ABQ4MCG1_9BACL</name>
<evidence type="ECO:0000313" key="2">
    <source>
        <dbReference type="Proteomes" id="UP000679992"/>
    </source>
</evidence>
<gene>
    <name evidence="1" type="ORF">J42TS3_26950</name>
</gene>
<dbReference type="RefSeq" id="WP_213655154.1">
    <property type="nucleotide sequence ID" value="NZ_BOSL01000007.1"/>
</dbReference>
<comment type="caution">
    <text evidence="1">The sequence shown here is derived from an EMBL/GenBank/DDBJ whole genome shotgun (WGS) entry which is preliminary data.</text>
</comment>